<evidence type="ECO:0000313" key="2">
    <source>
        <dbReference type="Proteomes" id="UP000828390"/>
    </source>
</evidence>
<dbReference type="AlphaFoldDB" id="A0A9D4KHP9"/>
<evidence type="ECO:0000313" key="1">
    <source>
        <dbReference type="EMBL" id="KAH3839725.1"/>
    </source>
</evidence>
<reference evidence="1" key="2">
    <citation type="submission" date="2020-11" db="EMBL/GenBank/DDBJ databases">
        <authorList>
            <person name="McCartney M.A."/>
            <person name="Auch B."/>
            <person name="Kono T."/>
            <person name="Mallez S."/>
            <person name="Becker A."/>
            <person name="Gohl D.M."/>
            <person name="Silverstein K.A.T."/>
            <person name="Koren S."/>
            <person name="Bechman K.B."/>
            <person name="Herman A."/>
            <person name="Abrahante J.E."/>
            <person name="Garbe J."/>
        </authorList>
    </citation>
    <scope>NUCLEOTIDE SEQUENCE</scope>
    <source>
        <strain evidence="1">Duluth1</strain>
        <tissue evidence="1">Whole animal</tissue>
    </source>
</reference>
<name>A0A9D4KHP9_DREPO</name>
<keyword evidence="2" id="KW-1185">Reference proteome</keyword>
<dbReference type="Proteomes" id="UP000828390">
    <property type="component" value="Unassembled WGS sequence"/>
</dbReference>
<comment type="caution">
    <text evidence="1">The sequence shown here is derived from an EMBL/GenBank/DDBJ whole genome shotgun (WGS) entry which is preliminary data.</text>
</comment>
<accession>A0A9D4KHP9</accession>
<proteinExistence type="predicted"/>
<organism evidence="1 2">
    <name type="scientific">Dreissena polymorpha</name>
    <name type="common">Zebra mussel</name>
    <name type="synonym">Mytilus polymorpha</name>
    <dbReference type="NCBI Taxonomy" id="45954"/>
    <lineage>
        <taxon>Eukaryota</taxon>
        <taxon>Metazoa</taxon>
        <taxon>Spiralia</taxon>
        <taxon>Lophotrochozoa</taxon>
        <taxon>Mollusca</taxon>
        <taxon>Bivalvia</taxon>
        <taxon>Autobranchia</taxon>
        <taxon>Heteroconchia</taxon>
        <taxon>Euheterodonta</taxon>
        <taxon>Imparidentia</taxon>
        <taxon>Neoheterodontei</taxon>
        <taxon>Myida</taxon>
        <taxon>Dreissenoidea</taxon>
        <taxon>Dreissenidae</taxon>
        <taxon>Dreissena</taxon>
    </lineage>
</organism>
<reference evidence="1" key="1">
    <citation type="journal article" date="2019" name="bioRxiv">
        <title>The Genome of the Zebra Mussel, Dreissena polymorpha: A Resource for Invasive Species Research.</title>
        <authorList>
            <person name="McCartney M.A."/>
            <person name="Auch B."/>
            <person name="Kono T."/>
            <person name="Mallez S."/>
            <person name="Zhang Y."/>
            <person name="Obille A."/>
            <person name="Becker A."/>
            <person name="Abrahante J.E."/>
            <person name="Garbe J."/>
            <person name="Badalamenti J.P."/>
            <person name="Herman A."/>
            <person name="Mangelson H."/>
            <person name="Liachko I."/>
            <person name="Sullivan S."/>
            <person name="Sone E.D."/>
            <person name="Koren S."/>
            <person name="Silverstein K.A.T."/>
            <person name="Beckman K.B."/>
            <person name="Gohl D.M."/>
        </authorList>
    </citation>
    <scope>NUCLEOTIDE SEQUENCE</scope>
    <source>
        <strain evidence="1">Duluth1</strain>
        <tissue evidence="1">Whole animal</tissue>
    </source>
</reference>
<dbReference type="EMBL" id="JAIWYP010000004">
    <property type="protein sequence ID" value="KAH3839725.1"/>
    <property type="molecule type" value="Genomic_DNA"/>
</dbReference>
<gene>
    <name evidence="1" type="ORF">DPMN_113159</name>
</gene>
<protein>
    <submittedName>
        <fullName evidence="1">Uncharacterized protein</fullName>
    </submittedName>
</protein>
<sequence length="90" mass="10392">MPTRRRHGYRLVRTGIQAPLHFRMAGKGPRTGTRNPTTSITWRGTQPVKTHAMTRIMLRPLNPARWNCNGMPRRASDLLRAVRNQSLYDL</sequence>